<dbReference type="GO" id="GO:0015074">
    <property type="term" value="P:DNA integration"/>
    <property type="evidence" value="ECO:0007669"/>
    <property type="project" value="InterPro"/>
</dbReference>
<dbReference type="SUPFAM" id="SSF56349">
    <property type="entry name" value="DNA breaking-rejoining enzymes"/>
    <property type="match status" value="1"/>
</dbReference>
<dbReference type="Pfam" id="PF00589">
    <property type="entry name" value="Phage_integrase"/>
    <property type="match status" value="1"/>
</dbReference>
<dbReference type="Gene3D" id="1.10.150.130">
    <property type="match status" value="1"/>
</dbReference>
<accession>A0A2W7QIC1</accession>
<name>A0A2W7QIC1_9RHOB</name>
<keyword evidence="2" id="KW-0233">DNA recombination</keyword>
<dbReference type="RefSeq" id="WP_111361360.1">
    <property type="nucleotide sequence ID" value="NZ_QKZQ01000017.1"/>
</dbReference>
<reference evidence="4 5" key="1">
    <citation type="submission" date="2018-06" db="EMBL/GenBank/DDBJ databases">
        <title>Genomic Encyclopedia of Archaeal and Bacterial Type Strains, Phase II (KMG-II): from individual species to whole genera.</title>
        <authorList>
            <person name="Goeker M."/>
        </authorList>
    </citation>
    <scope>NUCLEOTIDE SEQUENCE [LARGE SCALE GENOMIC DNA]</scope>
    <source>
        <strain evidence="4 5">DSM 13087</strain>
    </source>
</reference>
<dbReference type="EMBL" id="QKZQ01000017">
    <property type="protein sequence ID" value="PZX38295.1"/>
    <property type="molecule type" value="Genomic_DNA"/>
</dbReference>
<keyword evidence="5" id="KW-1185">Reference proteome</keyword>
<feature type="domain" description="Tyr recombinase" evidence="3">
    <location>
        <begin position="160"/>
        <end position="368"/>
    </location>
</feature>
<dbReference type="InterPro" id="IPR052925">
    <property type="entry name" value="Phage_Integrase-like_Recomb"/>
</dbReference>
<dbReference type="OrthoDB" id="5513193at2"/>
<dbReference type="GO" id="GO:0003677">
    <property type="term" value="F:DNA binding"/>
    <property type="evidence" value="ECO:0007669"/>
    <property type="project" value="UniProtKB-KW"/>
</dbReference>
<comment type="caution">
    <text evidence="4">The sequence shown here is derived from an EMBL/GenBank/DDBJ whole genome shotgun (WGS) entry which is preliminary data.</text>
</comment>
<dbReference type="PROSITE" id="PS51898">
    <property type="entry name" value="TYR_RECOMBINASE"/>
    <property type="match status" value="1"/>
</dbReference>
<dbReference type="InterPro" id="IPR010998">
    <property type="entry name" value="Integrase_recombinase_N"/>
</dbReference>
<dbReference type="PANTHER" id="PTHR34605">
    <property type="entry name" value="PHAGE_INTEGRASE DOMAIN-CONTAINING PROTEIN"/>
    <property type="match status" value="1"/>
</dbReference>
<evidence type="ECO:0000313" key="4">
    <source>
        <dbReference type="EMBL" id="PZX38295.1"/>
    </source>
</evidence>
<evidence type="ECO:0000256" key="2">
    <source>
        <dbReference type="ARBA" id="ARBA00023172"/>
    </source>
</evidence>
<evidence type="ECO:0000259" key="3">
    <source>
        <dbReference type="PROSITE" id="PS51898"/>
    </source>
</evidence>
<dbReference type="SUPFAM" id="SSF47823">
    <property type="entry name" value="lambda integrase-like, N-terminal domain"/>
    <property type="match status" value="1"/>
</dbReference>
<protein>
    <submittedName>
        <fullName evidence="4">Site-specific recombinase XerD</fullName>
    </submittedName>
</protein>
<organism evidence="4 5">
    <name type="scientific">Roseinatronobacter thiooxidans</name>
    <dbReference type="NCBI Taxonomy" id="121821"/>
    <lineage>
        <taxon>Bacteria</taxon>
        <taxon>Pseudomonadati</taxon>
        <taxon>Pseudomonadota</taxon>
        <taxon>Alphaproteobacteria</taxon>
        <taxon>Rhodobacterales</taxon>
        <taxon>Paracoccaceae</taxon>
        <taxon>Roseinatronobacter</taxon>
    </lineage>
</organism>
<dbReference type="Proteomes" id="UP000249364">
    <property type="component" value="Unassembled WGS sequence"/>
</dbReference>
<dbReference type="InterPro" id="IPR013762">
    <property type="entry name" value="Integrase-like_cat_sf"/>
</dbReference>
<evidence type="ECO:0000313" key="5">
    <source>
        <dbReference type="Proteomes" id="UP000249364"/>
    </source>
</evidence>
<keyword evidence="1" id="KW-0238">DNA-binding</keyword>
<evidence type="ECO:0000256" key="1">
    <source>
        <dbReference type="ARBA" id="ARBA00023125"/>
    </source>
</evidence>
<dbReference type="PANTHER" id="PTHR34605:SF4">
    <property type="entry name" value="DNA ADENINE METHYLTRANSFERASE"/>
    <property type="match status" value="1"/>
</dbReference>
<dbReference type="Gene3D" id="1.10.443.10">
    <property type="entry name" value="Intergrase catalytic core"/>
    <property type="match status" value="1"/>
</dbReference>
<dbReference type="GO" id="GO:0006310">
    <property type="term" value="P:DNA recombination"/>
    <property type="evidence" value="ECO:0007669"/>
    <property type="project" value="UniProtKB-KW"/>
</dbReference>
<proteinExistence type="predicted"/>
<dbReference type="InterPro" id="IPR011010">
    <property type="entry name" value="DNA_brk_join_enz"/>
</dbReference>
<gene>
    <name evidence="4" type="ORF">LY56_02998</name>
</gene>
<sequence>MPENSEKPTSSPADTVARARRDECARDKTDTIALPAHVAGSGALDQLVNTARDYASAAASDNTRSAYAKDWAHFARWCRMRGADPLPPSPELVGLYIADLAAPQGQGAVKPPALSVASIERRLSGLGWGYAQRGLPLDRKNRHIASVLAGIRRKHARPPVQKEAILAEDIRAMLATLPHDLRGLRDRAILLIGFAGGLRRSEIVSLDRHKDDTMDSGGWIDILDGGALIRLRGKTGWREVEIGRGSSEQTCPVHALEQWLHFGRITFGPVFTGVTRDGKRARDTRLNDKHIARLVKACVLDAGLRPDLPDAERVKLYSGHSLRAGLASSAEVDERYVQKQLGHASAEMTRRYQRRRDRFRVNLTKAAGL</sequence>
<dbReference type="InterPro" id="IPR002104">
    <property type="entry name" value="Integrase_catalytic"/>
</dbReference>
<dbReference type="AlphaFoldDB" id="A0A2W7QIC1"/>